<proteinExistence type="predicted"/>
<protein>
    <submittedName>
        <fullName evidence="8">DUF1640-domain-containing protein</fullName>
    </submittedName>
</protein>
<dbReference type="EMBL" id="MCGO01000021">
    <property type="protein sequence ID" value="ORY44902.1"/>
    <property type="molecule type" value="Genomic_DNA"/>
</dbReference>
<sequence>MFGLRVTHRLAVQVQRRGIHSFDTYALAHALEKEAKVDRKAAETLTINLQKVTAENTLEISERAVARETFDKFVFSHNADFNRLRNELGLVEKNDFLLLKSEVTRLAADLEKLQLRSAEEFRRIQTNTRLELSMEKSRIRDEHNAQHIRMKEADAKVESELAAIKTVLEGIHWDLFKTLFPLFSAAGALAFSYLRFVR</sequence>
<evidence type="ECO:0000313" key="8">
    <source>
        <dbReference type="EMBL" id="ORY44902.1"/>
    </source>
</evidence>
<keyword evidence="3" id="KW-0812">Transmembrane</keyword>
<keyword evidence="7" id="KW-0472">Membrane</keyword>
<evidence type="ECO:0000256" key="5">
    <source>
        <dbReference type="ARBA" id="ARBA00023054"/>
    </source>
</evidence>
<dbReference type="Gene3D" id="1.20.5.340">
    <property type="match status" value="1"/>
</dbReference>
<organism evidence="8 9">
    <name type="scientific">Rhizoclosmatium globosum</name>
    <dbReference type="NCBI Taxonomy" id="329046"/>
    <lineage>
        <taxon>Eukaryota</taxon>
        <taxon>Fungi</taxon>
        <taxon>Fungi incertae sedis</taxon>
        <taxon>Chytridiomycota</taxon>
        <taxon>Chytridiomycota incertae sedis</taxon>
        <taxon>Chytridiomycetes</taxon>
        <taxon>Chytridiales</taxon>
        <taxon>Chytriomycetaceae</taxon>
        <taxon>Rhizoclosmatium</taxon>
    </lineage>
</organism>
<dbReference type="PANTHER" id="PTHR14360:SF1">
    <property type="entry name" value="PROTEIN FMP32, MITOCHONDRIAL"/>
    <property type="match status" value="1"/>
</dbReference>
<gene>
    <name evidence="8" type="ORF">BCR33DRAFT_697558</name>
</gene>
<evidence type="ECO:0000256" key="7">
    <source>
        <dbReference type="ARBA" id="ARBA00023136"/>
    </source>
</evidence>
<keyword evidence="5" id="KW-0175">Coiled coil</keyword>
<evidence type="ECO:0000313" key="9">
    <source>
        <dbReference type="Proteomes" id="UP000193642"/>
    </source>
</evidence>
<dbReference type="Pfam" id="PF07798">
    <property type="entry name" value="CCDC90-like"/>
    <property type="match status" value="1"/>
</dbReference>
<keyword evidence="4" id="KW-1133">Transmembrane helix</keyword>
<name>A0A1Y2CCZ0_9FUNG</name>
<dbReference type="GO" id="GO:0005739">
    <property type="term" value="C:mitochondrion"/>
    <property type="evidence" value="ECO:0007669"/>
    <property type="project" value="UniProtKB-SubCell"/>
</dbReference>
<dbReference type="AlphaFoldDB" id="A0A1Y2CCZ0"/>
<keyword evidence="9" id="KW-1185">Reference proteome</keyword>
<dbReference type="OrthoDB" id="889336at2759"/>
<dbReference type="PANTHER" id="PTHR14360">
    <property type="entry name" value="PROTEIN FMP32, MITOCHONDRIAL"/>
    <property type="match status" value="1"/>
</dbReference>
<evidence type="ECO:0000256" key="6">
    <source>
        <dbReference type="ARBA" id="ARBA00023128"/>
    </source>
</evidence>
<dbReference type="InterPro" id="IPR024461">
    <property type="entry name" value="CCDC90-like"/>
</dbReference>
<dbReference type="STRING" id="329046.A0A1Y2CCZ0"/>
<evidence type="ECO:0000256" key="1">
    <source>
        <dbReference type="ARBA" id="ARBA00004173"/>
    </source>
</evidence>
<reference evidence="8 9" key="1">
    <citation type="submission" date="2016-07" db="EMBL/GenBank/DDBJ databases">
        <title>Pervasive Adenine N6-methylation of Active Genes in Fungi.</title>
        <authorList>
            <consortium name="DOE Joint Genome Institute"/>
            <person name="Mondo S.J."/>
            <person name="Dannebaum R.O."/>
            <person name="Kuo R.C."/>
            <person name="Labutti K."/>
            <person name="Haridas S."/>
            <person name="Kuo A."/>
            <person name="Salamov A."/>
            <person name="Ahrendt S.R."/>
            <person name="Lipzen A."/>
            <person name="Sullivan W."/>
            <person name="Andreopoulos W.B."/>
            <person name="Clum A."/>
            <person name="Lindquist E."/>
            <person name="Daum C."/>
            <person name="Ramamoorthy G.K."/>
            <person name="Gryganskyi A."/>
            <person name="Culley D."/>
            <person name="Magnuson J.K."/>
            <person name="James T.Y."/>
            <person name="O'Malley M.A."/>
            <person name="Stajich J.E."/>
            <person name="Spatafora J.W."/>
            <person name="Visel A."/>
            <person name="Grigoriev I.V."/>
        </authorList>
    </citation>
    <scope>NUCLEOTIDE SEQUENCE [LARGE SCALE GENOMIC DNA]</scope>
    <source>
        <strain evidence="8 9">JEL800</strain>
    </source>
</reference>
<evidence type="ECO:0000256" key="3">
    <source>
        <dbReference type="ARBA" id="ARBA00022692"/>
    </source>
</evidence>
<evidence type="ECO:0000256" key="4">
    <source>
        <dbReference type="ARBA" id="ARBA00022989"/>
    </source>
</evidence>
<comment type="caution">
    <text evidence="8">The sequence shown here is derived from an EMBL/GenBank/DDBJ whole genome shotgun (WGS) entry which is preliminary data.</text>
</comment>
<dbReference type="Proteomes" id="UP000193642">
    <property type="component" value="Unassembled WGS sequence"/>
</dbReference>
<dbReference type="GO" id="GO:0033617">
    <property type="term" value="P:mitochondrial respiratory chain complex IV assembly"/>
    <property type="evidence" value="ECO:0007669"/>
    <property type="project" value="TreeGrafter"/>
</dbReference>
<dbReference type="GO" id="GO:0016020">
    <property type="term" value="C:membrane"/>
    <property type="evidence" value="ECO:0007669"/>
    <property type="project" value="UniProtKB-SubCell"/>
</dbReference>
<comment type="subcellular location">
    <subcellularLocation>
        <location evidence="2">Membrane</location>
    </subcellularLocation>
    <subcellularLocation>
        <location evidence="1">Mitochondrion</location>
    </subcellularLocation>
</comment>
<accession>A0A1Y2CCZ0</accession>
<keyword evidence="6" id="KW-0496">Mitochondrion</keyword>
<evidence type="ECO:0000256" key="2">
    <source>
        <dbReference type="ARBA" id="ARBA00004370"/>
    </source>
</evidence>